<dbReference type="RefSeq" id="WP_350242607.1">
    <property type="nucleotide sequence ID" value="NZ_CP158299.1"/>
</dbReference>
<proteinExistence type="predicted"/>
<dbReference type="KEGG" id="dsc:ABOD76_14100"/>
<name>A0AAU7U7W2_9DEIO</name>
<evidence type="ECO:0000313" key="1">
    <source>
        <dbReference type="EMBL" id="XBV84570.1"/>
    </source>
</evidence>
<dbReference type="AlphaFoldDB" id="A0AAU7U7W2"/>
<reference evidence="1" key="1">
    <citation type="submission" date="2024-06" db="EMBL/GenBank/DDBJ databases">
        <title>Draft Genome Sequence of Deinococcus sonorensis Type Strain KR-87, a Biofilm Producing Representative of the Genus Deinococcus.</title>
        <authorList>
            <person name="Boren L.S."/>
            <person name="Grosso R.A."/>
            <person name="Hugenberg-Cox A.N."/>
            <person name="Hill J.T.E."/>
            <person name="Albert C.M."/>
            <person name="Tuohy J.M."/>
        </authorList>
    </citation>
    <scope>NUCLEOTIDE SEQUENCE</scope>
    <source>
        <strain evidence="1">KR-87</strain>
    </source>
</reference>
<organism evidence="1">
    <name type="scientific">Deinococcus sonorensis KR-87</name>
    <dbReference type="NCBI Taxonomy" id="694439"/>
    <lineage>
        <taxon>Bacteria</taxon>
        <taxon>Thermotogati</taxon>
        <taxon>Deinococcota</taxon>
        <taxon>Deinococci</taxon>
        <taxon>Deinococcales</taxon>
        <taxon>Deinococcaceae</taxon>
        <taxon>Deinococcus</taxon>
    </lineage>
</organism>
<dbReference type="EMBL" id="CP158299">
    <property type="protein sequence ID" value="XBV84570.1"/>
    <property type="molecule type" value="Genomic_DNA"/>
</dbReference>
<evidence type="ECO:0008006" key="2">
    <source>
        <dbReference type="Google" id="ProtNLM"/>
    </source>
</evidence>
<sequence length="71" mass="7887">MPQLVYVLELLRPGGVVRAHFAQTEGAARRAAGARHRLEGRWLAGPDREVVAQLWAGQTLVAQVRRETLDD</sequence>
<gene>
    <name evidence="1" type="ORF">ABOD76_14100</name>
</gene>
<accession>A0AAU7U7W2</accession>
<protein>
    <recommendedName>
        <fullName evidence="2">Methyltransferase</fullName>
    </recommendedName>
</protein>